<dbReference type="KEGG" id="strg:SRT_12150"/>
<dbReference type="Pfam" id="PF02567">
    <property type="entry name" value="PhzC-PhzF"/>
    <property type="match status" value="1"/>
</dbReference>
<evidence type="ECO:0000313" key="2">
    <source>
        <dbReference type="Proteomes" id="UP000217758"/>
    </source>
</evidence>
<protein>
    <submittedName>
        <fullName evidence="1">Phenazine biosynthesis protein</fullName>
    </submittedName>
</protein>
<dbReference type="GO" id="GO:0005737">
    <property type="term" value="C:cytoplasm"/>
    <property type="evidence" value="ECO:0007669"/>
    <property type="project" value="TreeGrafter"/>
</dbReference>
<dbReference type="EMBL" id="AP014612">
    <property type="protein sequence ID" value="BAQ24476.1"/>
    <property type="molecule type" value="Genomic_DNA"/>
</dbReference>
<dbReference type="GO" id="GO:0016853">
    <property type="term" value="F:isomerase activity"/>
    <property type="evidence" value="ECO:0007669"/>
    <property type="project" value="TreeGrafter"/>
</dbReference>
<keyword evidence="2" id="KW-1185">Reference proteome</keyword>
<organism evidence="1 2">
    <name type="scientific">Streptococcus troglodytae</name>
    <dbReference type="NCBI Taxonomy" id="1111760"/>
    <lineage>
        <taxon>Bacteria</taxon>
        <taxon>Bacillati</taxon>
        <taxon>Bacillota</taxon>
        <taxon>Bacilli</taxon>
        <taxon>Lactobacillales</taxon>
        <taxon>Streptococcaceae</taxon>
        <taxon>Streptococcus</taxon>
    </lineage>
</organism>
<name>A0A1L7LJZ1_9STRE</name>
<dbReference type="SUPFAM" id="SSF54506">
    <property type="entry name" value="Diaminopimelate epimerase-like"/>
    <property type="match status" value="1"/>
</dbReference>
<dbReference type="PANTHER" id="PTHR13774">
    <property type="entry name" value="PHENAZINE BIOSYNTHESIS PROTEIN"/>
    <property type="match status" value="1"/>
</dbReference>
<proteinExistence type="predicted"/>
<dbReference type="AlphaFoldDB" id="A0A1L7LJZ1"/>
<dbReference type="Proteomes" id="UP000217758">
    <property type="component" value="Chromosome"/>
</dbReference>
<sequence length="73" mass="8283">MKQYIVDAFTNEVFKGNPAAVCLVDRSLTEEQILAIARENNLSETAFIEQKQRDTVYVGSHQEERLISVVTQP</sequence>
<dbReference type="InterPro" id="IPR003719">
    <property type="entry name" value="Phenazine_PhzF-like"/>
</dbReference>
<evidence type="ECO:0000313" key="1">
    <source>
        <dbReference type="EMBL" id="BAQ24476.1"/>
    </source>
</evidence>
<gene>
    <name evidence="1" type="ORF">SRT_12150</name>
</gene>
<accession>A0A1L7LJZ1</accession>
<reference evidence="1 2" key="1">
    <citation type="journal article" date="2016" name="Microbiol. Immunol.">
        <title>Complete genome sequence of Streptococcus troglodytae TKU31 isolated from the oral cavity of a chimpanzee (Pan troglodytes).</title>
        <authorList>
            <person name="Okamoto M."/>
            <person name="Naito M."/>
            <person name="Miyanohara M."/>
            <person name="Imai S."/>
            <person name="Nomura Y."/>
            <person name="Saito W."/>
            <person name="Momoi Y."/>
            <person name="Takada K."/>
            <person name="Miyabe-Nishiwaki T."/>
            <person name="Tomonaga M."/>
            <person name="Hanada N."/>
        </authorList>
    </citation>
    <scope>NUCLEOTIDE SEQUENCE [LARGE SCALE GENOMIC DNA]</scope>
    <source>
        <strain evidence="2">TKU 31</strain>
    </source>
</reference>
<dbReference type="Gene3D" id="3.10.310.10">
    <property type="entry name" value="Diaminopimelate Epimerase, Chain A, domain 1"/>
    <property type="match status" value="1"/>
</dbReference>